<dbReference type="RefSeq" id="WP_349136541.1">
    <property type="nucleotide sequence ID" value="NZ_JBBMFF010000246.1"/>
</dbReference>
<evidence type="ECO:0000259" key="3">
    <source>
        <dbReference type="PROSITE" id="PS51272"/>
    </source>
</evidence>
<feature type="chain" id="PRO_5045531933" evidence="2">
    <location>
        <begin position="25"/>
        <end position="249"/>
    </location>
</feature>
<feature type="domain" description="SLH" evidence="3">
    <location>
        <begin position="143"/>
        <end position="202"/>
    </location>
</feature>
<dbReference type="PANTHER" id="PTHR43308">
    <property type="entry name" value="OUTER MEMBRANE PROTEIN ALPHA-RELATED"/>
    <property type="match status" value="1"/>
</dbReference>
<dbReference type="PROSITE" id="PS51272">
    <property type="entry name" value="SLH"/>
    <property type="match status" value="2"/>
</dbReference>
<feature type="signal peptide" evidence="2">
    <location>
        <begin position="1"/>
        <end position="24"/>
    </location>
</feature>
<comment type="caution">
    <text evidence="4">The sequence shown here is derived from an EMBL/GenBank/DDBJ whole genome shotgun (WGS) entry which is preliminary data.</text>
</comment>
<reference evidence="4 5" key="1">
    <citation type="submission" date="2024-03" db="EMBL/GenBank/DDBJ databases">
        <title>Human intestinal bacterial collection.</title>
        <authorList>
            <person name="Pauvert C."/>
            <person name="Hitch T.C.A."/>
            <person name="Clavel T."/>
        </authorList>
    </citation>
    <scope>NUCLEOTIDE SEQUENCE [LARGE SCALE GENOMIC DNA]</scope>
    <source>
        <strain evidence="4 5">CLA-AA-H192</strain>
    </source>
</reference>
<accession>A0ABV1G930</accession>
<proteinExistence type="predicted"/>
<evidence type="ECO:0000313" key="5">
    <source>
        <dbReference type="Proteomes" id="UP001491552"/>
    </source>
</evidence>
<feature type="domain" description="SLH" evidence="3">
    <location>
        <begin position="203"/>
        <end position="249"/>
    </location>
</feature>
<evidence type="ECO:0000256" key="1">
    <source>
        <dbReference type="ARBA" id="ARBA00022737"/>
    </source>
</evidence>
<name>A0ABV1G930_9FIRM</name>
<keyword evidence="1" id="KW-0677">Repeat</keyword>
<feature type="non-terminal residue" evidence="4">
    <location>
        <position position="249"/>
    </location>
</feature>
<keyword evidence="2" id="KW-0732">Signal</keyword>
<dbReference type="Proteomes" id="UP001491552">
    <property type="component" value="Unassembled WGS sequence"/>
</dbReference>
<organism evidence="4 5">
    <name type="scientific">Faecousia intestinalis</name>
    <dbReference type="NCBI Taxonomy" id="3133167"/>
    <lineage>
        <taxon>Bacteria</taxon>
        <taxon>Bacillati</taxon>
        <taxon>Bacillota</taxon>
        <taxon>Clostridia</taxon>
        <taxon>Eubacteriales</taxon>
        <taxon>Oscillospiraceae</taxon>
        <taxon>Faecousia</taxon>
    </lineage>
</organism>
<gene>
    <name evidence="4" type="ORF">WMO66_11395</name>
</gene>
<dbReference type="Pfam" id="PF00395">
    <property type="entry name" value="SLH"/>
    <property type="match status" value="2"/>
</dbReference>
<evidence type="ECO:0000256" key="2">
    <source>
        <dbReference type="SAM" id="SignalP"/>
    </source>
</evidence>
<protein>
    <submittedName>
        <fullName evidence="4">S-layer homology domain-containing protein</fullName>
    </submittedName>
</protein>
<dbReference type="InterPro" id="IPR051465">
    <property type="entry name" value="Cell_Envelope_Struct_Comp"/>
</dbReference>
<sequence>MMKKLFALLLAAVMLLGAGATALAAEPEGAGYVISIANSSTTNSLTVDLLTWEGMKNGRLELTYPEELTLVSARGTLDAGAGITDLDASKPGTVHFAWAAYTAQKDGTPVLRLTFRGQHGKTYSWNVIDTETGWQSKSMLPFDYRFNDVLDENAWYYDAVYAAWDAGLMNGVGRDYFAPNATLDRATLATVLYREAGEPAAKGTASFTDIAEGQWYTDAVNWAAEQGVVNGYPDGTFRPEAPITRQEMA</sequence>
<keyword evidence="5" id="KW-1185">Reference proteome</keyword>
<dbReference type="PANTHER" id="PTHR43308:SF5">
    <property type="entry name" value="S-LAYER PROTEIN _ PEPTIDOGLYCAN ENDO-BETA-N-ACETYLGLUCOSAMINIDASE"/>
    <property type="match status" value="1"/>
</dbReference>
<evidence type="ECO:0000313" key="4">
    <source>
        <dbReference type="EMBL" id="MEQ2511839.1"/>
    </source>
</evidence>
<dbReference type="InterPro" id="IPR001119">
    <property type="entry name" value="SLH_dom"/>
</dbReference>
<dbReference type="EMBL" id="JBBMFF010000246">
    <property type="protein sequence ID" value="MEQ2511839.1"/>
    <property type="molecule type" value="Genomic_DNA"/>
</dbReference>